<dbReference type="KEGG" id="ahb:bsdtb5_33650"/>
<evidence type="ECO:0000313" key="1">
    <source>
        <dbReference type="EMBL" id="BCN32070.1"/>
    </source>
</evidence>
<evidence type="ECO:0000313" key="2">
    <source>
        <dbReference type="Proteomes" id="UP000595897"/>
    </source>
</evidence>
<dbReference type="RefSeq" id="WP_271713151.1">
    <property type="nucleotide sequence ID" value="NZ_AP024169.1"/>
</dbReference>
<dbReference type="Proteomes" id="UP000595897">
    <property type="component" value="Chromosome"/>
</dbReference>
<dbReference type="EMBL" id="AP024169">
    <property type="protein sequence ID" value="BCN32070.1"/>
    <property type="molecule type" value="Genomic_DNA"/>
</dbReference>
<evidence type="ECO:0008006" key="3">
    <source>
        <dbReference type="Google" id="ProtNLM"/>
    </source>
</evidence>
<dbReference type="InterPro" id="IPR038628">
    <property type="entry name" value="XkdM-like_sf"/>
</dbReference>
<organism evidence="1 2">
    <name type="scientific">Anaeromicropila herbilytica</name>
    <dbReference type="NCBI Taxonomy" id="2785025"/>
    <lineage>
        <taxon>Bacteria</taxon>
        <taxon>Bacillati</taxon>
        <taxon>Bacillota</taxon>
        <taxon>Clostridia</taxon>
        <taxon>Lachnospirales</taxon>
        <taxon>Lachnospiraceae</taxon>
        <taxon>Anaeromicropila</taxon>
    </lineage>
</organism>
<reference evidence="1 2" key="1">
    <citation type="submission" date="2020-11" db="EMBL/GenBank/DDBJ databases">
        <title>Draft genome sequencing of a Lachnospiraceae strain isolated from anoxic soil subjected to BSD treatment.</title>
        <authorList>
            <person name="Uek A."/>
            <person name="Tonouchi A."/>
        </authorList>
    </citation>
    <scope>NUCLEOTIDE SEQUENCE [LARGE SCALE GENOMIC DNA]</scope>
    <source>
        <strain evidence="1 2">TB5</strain>
    </source>
</reference>
<gene>
    <name evidence="1" type="ORF">bsdtb5_33650</name>
</gene>
<dbReference type="Gene3D" id="2.30.110.40">
    <property type="entry name" value="Phage tail tube protein"/>
    <property type="match status" value="1"/>
</dbReference>
<dbReference type="SUPFAM" id="SSF69279">
    <property type="entry name" value="Phage tail proteins"/>
    <property type="match status" value="1"/>
</dbReference>
<dbReference type="AlphaFoldDB" id="A0A7R7ENF1"/>
<keyword evidence="2" id="KW-1185">Reference proteome</keyword>
<proteinExistence type="predicted"/>
<sequence length="143" mass="16076">MGYQAREVINGSYGKIWIDNHEVGEVLSFKATVTPKTETVSQIGKLVDGTKIVGLECKGELKANKINSRFIQLLSDDLRKGKAKTFTLISQLSDPDSRGTEKVALTGCTFTDLDLSNWENKKLTEESMSFNFEDWKFFDTIEV</sequence>
<name>A0A7R7ENF1_9FIRM</name>
<dbReference type="InterPro" id="IPR018989">
    <property type="entry name" value="DUF2001"/>
</dbReference>
<protein>
    <recommendedName>
        <fullName evidence="3">Phage portal protein</fullName>
    </recommendedName>
</protein>
<accession>A0A7R7ENF1</accession>
<dbReference type="Pfam" id="PF09393">
    <property type="entry name" value="DUF2001"/>
    <property type="match status" value="1"/>
</dbReference>